<evidence type="ECO:0000313" key="5">
    <source>
        <dbReference type="Proteomes" id="UP001299068"/>
    </source>
</evidence>
<dbReference type="InterPro" id="IPR036380">
    <property type="entry name" value="Isochorismatase-like_sf"/>
</dbReference>
<evidence type="ECO:0000259" key="3">
    <source>
        <dbReference type="Pfam" id="PF00857"/>
    </source>
</evidence>
<evidence type="ECO:0000313" key="4">
    <source>
        <dbReference type="EMBL" id="MBY0755347.1"/>
    </source>
</evidence>
<dbReference type="Proteomes" id="UP001299068">
    <property type="component" value="Unassembled WGS sequence"/>
</dbReference>
<dbReference type="SUPFAM" id="SSF52499">
    <property type="entry name" value="Isochorismatase-like hydrolases"/>
    <property type="match status" value="1"/>
</dbReference>
<feature type="domain" description="Isochorismatase-like" evidence="3">
    <location>
        <begin position="5"/>
        <end position="143"/>
    </location>
</feature>
<keyword evidence="5" id="KW-1185">Reference proteome</keyword>
<gene>
    <name evidence="4" type="ORF">K5V21_07740</name>
</gene>
<sequence>MSNIVLLVVDVQNALINEHPYNEERVIENIKKLILTARDNKKEVVYVRHDGGQGTEFENGTYGWQVYNEIVPNSNELIFEKQYNSAFYKTDLKIYLDNNNIDTIILVGLQTEYCIDATCKSAFDYGYKIIMPEETNTTFDNDYLSGEKLYEFYNYKIWNKRFADVISIEKVIKILESNS</sequence>
<keyword evidence="2 4" id="KW-0378">Hydrolase</keyword>
<accession>A0ABS7KXQ3</accession>
<evidence type="ECO:0000256" key="1">
    <source>
        <dbReference type="ARBA" id="ARBA00006336"/>
    </source>
</evidence>
<organism evidence="4 5">
    <name type="scientific">Clostridium sardiniense</name>
    <name type="common">Clostridium absonum</name>
    <dbReference type="NCBI Taxonomy" id="29369"/>
    <lineage>
        <taxon>Bacteria</taxon>
        <taxon>Bacillati</taxon>
        <taxon>Bacillota</taxon>
        <taxon>Clostridia</taxon>
        <taxon>Eubacteriales</taxon>
        <taxon>Clostridiaceae</taxon>
        <taxon>Clostridium</taxon>
    </lineage>
</organism>
<dbReference type="InterPro" id="IPR050272">
    <property type="entry name" value="Isochorismatase-like_hydrls"/>
</dbReference>
<name>A0ABS7KXQ3_CLOSR</name>
<comment type="similarity">
    <text evidence="1">Belongs to the isochorismatase family.</text>
</comment>
<dbReference type="Pfam" id="PF00857">
    <property type="entry name" value="Isochorismatase"/>
    <property type="match status" value="1"/>
</dbReference>
<proteinExistence type="inferred from homology"/>
<reference evidence="4 5" key="1">
    <citation type="journal article" date="2021" name="Cell Host Microbe">
        <title>in vivo commensal control of Clostridioides difficile virulence.</title>
        <authorList>
            <person name="Girinathan B.P."/>
            <person name="Dibenedetto N."/>
            <person name="Worley J.N."/>
            <person name="Peltier J."/>
            <person name="Arrieta-Ortiz M.L."/>
            <person name="Rupa Christinal Immanuel S."/>
            <person name="Lavin R."/>
            <person name="Delaney M.L."/>
            <person name="Cummins C."/>
            <person name="Hoffmann M."/>
            <person name="Luo Y."/>
            <person name="Gonzalez-Escalona N."/>
            <person name="Allard M."/>
            <person name="Onderdonk A.B."/>
            <person name="Gerber G.K."/>
            <person name="Sonenshein A.L."/>
            <person name="Baliga N."/>
            <person name="Dupuy B."/>
            <person name="Bry L."/>
        </authorList>
    </citation>
    <scope>NUCLEOTIDE SEQUENCE [LARGE SCALE GENOMIC DNA]</scope>
    <source>
        <strain evidence="4 5">DSM 599</strain>
    </source>
</reference>
<dbReference type="EMBL" id="JAIKTU010000005">
    <property type="protein sequence ID" value="MBY0755347.1"/>
    <property type="molecule type" value="Genomic_DNA"/>
</dbReference>
<comment type="caution">
    <text evidence="4">The sequence shown here is derived from an EMBL/GenBank/DDBJ whole genome shotgun (WGS) entry which is preliminary data.</text>
</comment>
<protein>
    <submittedName>
        <fullName evidence="4">Cysteine hydrolase</fullName>
    </submittedName>
</protein>
<dbReference type="PANTHER" id="PTHR43540">
    <property type="entry name" value="PEROXYUREIDOACRYLATE/UREIDOACRYLATE AMIDOHYDROLASE-RELATED"/>
    <property type="match status" value="1"/>
</dbReference>
<evidence type="ECO:0000256" key="2">
    <source>
        <dbReference type="ARBA" id="ARBA00022801"/>
    </source>
</evidence>
<dbReference type="RefSeq" id="WP_221860553.1">
    <property type="nucleotide sequence ID" value="NZ_JAIKTU010000005.1"/>
</dbReference>
<dbReference type="GO" id="GO:0016787">
    <property type="term" value="F:hydrolase activity"/>
    <property type="evidence" value="ECO:0007669"/>
    <property type="project" value="UniProtKB-KW"/>
</dbReference>
<dbReference type="CDD" id="cd01014">
    <property type="entry name" value="nicotinamidase_related"/>
    <property type="match status" value="1"/>
</dbReference>
<dbReference type="PANTHER" id="PTHR43540:SF14">
    <property type="entry name" value="ISOCHORISMATASE"/>
    <property type="match status" value="1"/>
</dbReference>
<dbReference type="Gene3D" id="3.40.50.850">
    <property type="entry name" value="Isochorismatase-like"/>
    <property type="match status" value="1"/>
</dbReference>
<dbReference type="InterPro" id="IPR000868">
    <property type="entry name" value="Isochorismatase-like_dom"/>
</dbReference>